<dbReference type="PROSITE" id="PS51318">
    <property type="entry name" value="TAT"/>
    <property type="match status" value="1"/>
</dbReference>
<evidence type="ECO:0000256" key="1">
    <source>
        <dbReference type="ARBA" id="ARBA00009369"/>
    </source>
</evidence>
<reference evidence="7 8" key="1">
    <citation type="submission" date="2019-06" db="EMBL/GenBank/DDBJ databases">
        <title>Sequencing the genomes of 1000 actinobacteria strains.</title>
        <authorList>
            <person name="Klenk H.-P."/>
        </authorList>
    </citation>
    <scope>NUCLEOTIDE SEQUENCE [LARGE SCALE GENOMIC DNA]</scope>
    <source>
        <strain evidence="7 8">DSM 19828</strain>
    </source>
</reference>
<protein>
    <recommendedName>
        <fullName evidence="2">Cell shape-determining protein MreC</fullName>
    </recommendedName>
    <alternativeName>
        <fullName evidence="4">Cell shape protein MreC</fullName>
    </alternativeName>
</protein>
<comment type="caution">
    <text evidence="7">The sequence shown here is derived from an EMBL/GenBank/DDBJ whole genome shotgun (WGS) entry which is preliminary data.</text>
</comment>
<organism evidence="7 8">
    <name type="scientific">Yimella lutea</name>
    <dbReference type="NCBI Taxonomy" id="587872"/>
    <lineage>
        <taxon>Bacteria</taxon>
        <taxon>Bacillati</taxon>
        <taxon>Actinomycetota</taxon>
        <taxon>Actinomycetes</taxon>
        <taxon>Micrococcales</taxon>
        <taxon>Dermacoccaceae</taxon>
        <taxon>Yimella</taxon>
    </lineage>
</organism>
<dbReference type="InterPro" id="IPR055342">
    <property type="entry name" value="MreC_beta-barrel_core"/>
</dbReference>
<dbReference type="GO" id="GO:0008360">
    <property type="term" value="P:regulation of cell shape"/>
    <property type="evidence" value="ECO:0007669"/>
    <property type="project" value="UniProtKB-KW"/>
</dbReference>
<gene>
    <name evidence="7" type="ORF">FB459_1503</name>
</gene>
<evidence type="ECO:0000256" key="3">
    <source>
        <dbReference type="ARBA" id="ARBA00022960"/>
    </source>
</evidence>
<keyword evidence="3" id="KW-0133">Cell shape</keyword>
<dbReference type="RefSeq" id="WP_141927976.1">
    <property type="nucleotide sequence ID" value="NZ_BAABCI010000034.1"/>
</dbReference>
<dbReference type="Pfam" id="PF04085">
    <property type="entry name" value="MreC"/>
    <property type="match status" value="1"/>
</dbReference>
<dbReference type="Gene3D" id="2.40.10.350">
    <property type="entry name" value="Rod shape-determining protein MreC, domain 2"/>
    <property type="match status" value="1"/>
</dbReference>
<evidence type="ECO:0000256" key="5">
    <source>
        <dbReference type="SAM" id="SignalP"/>
    </source>
</evidence>
<evidence type="ECO:0000313" key="7">
    <source>
        <dbReference type="EMBL" id="TQJ14057.1"/>
    </source>
</evidence>
<dbReference type="InterPro" id="IPR006311">
    <property type="entry name" value="TAT_signal"/>
</dbReference>
<dbReference type="InterPro" id="IPR042177">
    <property type="entry name" value="Cell/Rod_1"/>
</dbReference>
<dbReference type="InterPro" id="IPR007221">
    <property type="entry name" value="MreC"/>
</dbReference>
<dbReference type="GO" id="GO:0005886">
    <property type="term" value="C:plasma membrane"/>
    <property type="evidence" value="ECO:0007669"/>
    <property type="project" value="TreeGrafter"/>
</dbReference>
<evidence type="ECO:0000256" key="2">
    <source>
        <dbReference type="ARBA" id="ARBA00013855"/>
    </source>
</evidence>
<dbReference type="EMBL" id="VFMO01000001">
    <property type="protein sequence ID" value="TQJ14057.1"/>
    <property type="molecule type" value="Genomic_DNA"/>
</dbReference>
<name>A0A542EFD4_9MICO</name>
<evidence type="ECO:0000259" key="6">
    <source>
        <dbReference type="Pfam" id="PF04085"/>
    </source>
</evidence>
<feature type="signal peptide" evidence="5">
    <location>
        <begin position="1"/>
        <end position="28"/>
    </location>
</feature>
<evidence type="ECO:0000256" key="4">
    <source>
        <dbReference type="ARBA" id="ARBA00032089"/>
    </source>
</evidence>
<accession>A0A542EFD4</accession>
<proteinExistence type="inferred from homology"/>
<dbReference type="Gene3D" id="2.40.10.340">
    <property type="entry name" value="Rod shape-determining protein MreC, domain 1"/>
    <property type="match status" value="1"/>
</dbReference>
<keyword evidence="8" id="KW-1185">Reference proteome</keyword>
<feature type="chain" id="PRO_5022233553" description="Cell shape-determining protein MreC" evidence="5">
    <location>
        <begin position="29"/>
        <end position="277"/>
    </location>
</feature>
<dbReference type="PANTHER" id="PTHR34138">
    <property type="entry name" value="CELL SHAPE-DETERMINING PROTEIN MREC"/>
    <property type="match status" value="1"/>
</dbReference>
<comment type="similarity">
    <text evidence="1">Belongs to the MreC family.</text>
</comment>
<dbReference type="Proteomes" id="UP000320806">
    <property type="component" value="Unassembled WGS sequence"/>
</dbReference>
<dbReference type="InterPro" id="IPR042175">
    <property type="entry name" value="Cell/Rod_MreC_2"/>
</dbReference>
<dbReference type="OrthoDB" id="5196068at2"/>
<dbReference type="PANTHER" id="PTHR34138:SF1">
    <property type="entry name" value="CELL SHAPE-DETERMINING PROTEIN MREC"/>
    <property type="match status" value="1"/>
</dbReference>
<evidence type="ECO:0000313" key="8">
    <source>
        <dbReference type="Proteomes" id="UP000320806"/>
    </source>
</evidence>
<dbReference type="AlphaFoldDB" id="A0A542EFD4"/>
<feature type="domain" description="Rod shape-determining protein MreC beta-barrel core" evidence="6">
    <location>
        <begin position="117"/>
        <end position="261"/>
    </location>
</feature>
<sequence>MAFRPQTRRRVLAVGLAGCLAIAVVDQAAPSATAPLRRAAAEIVSPVQDVFTGHDDEIARLTRERDEARRSSADTRSNAADLAALRTLRGSAAADGRTFVAAQVIGFTPGVTVGRLKQVTIDAGSSDGVRTNLTVIAAGGLVGRVVLVSTRSATVQLLTDPSSVVGVRVGDDRLLASLASTAPAGLPGREAGLLTVRIAGLTPAKVGDRVTTLGSIEETPFVREVPVGTVVAVDPDRGQGGPTAVVRPAVDPTRLDLVGVVFPAGSVPARPAIRGGS</sequence>
<keyword evidence="5" id="KW-0732">Signal</keyword>